<feature type="signal peptide" evidence="1">
    <location>
        <begin position="1"/>
        <end position="25"/>
    </location>
</feature>
<organism evidence="2 3">
    <name type="scientific">Citrobacter youngae</name>
    <dbReference type="NCBI Taxonomy" id="133448"/>
    <lineage>
        <taxon>Bacteria</taxon>
        <taxon>Pseudomonadati</taxon>
        <taxon>Pseudomonadota</taxon>
        <taxon>Gammaproteobacteria</taxon>
        <taxon>Enterobacterales</taxon>
        <taxon>Enterobacteriaceae</taxon>
        <taxon>Citrobacter</taxon>
        <taxon>Citrobacter freundii complex</taxon>
    </lineage>
</organism>
<dbReference type="InterPro" id="IPR036937">
    <property type="entry name" value="Adhesion_dom_fimbrial_sf"/>
</dbReference>
<dbReference type="Gene3D" id="2.60.40.1090">
    <property type="entry name" value="Fimbrial-type adhesion domain"/>
    <property type="match status" value="1"/>
</dbReference>
<evidence type="ECO:0000313" key="2">
    <source>
        <dbReference type="EMBL" id="SUX79890.1"/>
    </source>
</evidence>
<sequence>MIHNRIYRHLAFGLFSFCFSAASFATCVNANVSRCVGSSKEIQLTVKARLQEASCNVSLGSSAGGGEKSLTFDFGNVLRSGLSYKTNDYLAQNLYIALKDCNDMFNKAQVTFNADTCTTDNKVACDGVHWAGVKIKDDSGSEVEFNKWNDLVLTTNTIPLWARYRLYLVETDGSSENYSQAIQIIVRYN</sequence>
<dbReference type="SUPFAM" id="SSF49401">
    <property type="entry name" value="Bacterial adhesins"/>
    <property type="match status" value="1"/>
</dbReference>
<feature type="chain" id="PRO_5040482993" evidence="1">
    <location>
        <begin position="26"/>
        <end position="189"/>
    </location>
</feature>
<dbReference type="GO" id="GO:0009289">
    <property type="term" value="C:pilus"/>
    <property type="evidence" value="ECO:0007669"/>
    <property type="project" value="InterPro"/>
</dbReference>
<dbReference type="GO" id="GO:0007155">
    <property type="term" value="P:cell adhesion"/>
    <property type="evidence" value="ECO:0007669"/>
    <property type="project" value="InterPro"/>
</dbReference>
<dbReference type="Proteomes" id="UP000255286">
    <property type="component" value="Unassembled WGS sequence"/>
</dbReference>
<comment type="caution">
    <text evidence="2">The sequence shown here is derived from an EMBL/GenBank/DDBJ whole genome shotgun (WGS) entry which is preliminary data.</text>
</comment>
<dbReference type="RefSeq" id="WP_115601541.1">
    <property type="nucleotide sequence ID" value="NZ_JAEQMI010000003.1"/>
</dbReference>
<dbReference type="EMBL" id="UIGT01000001">
    <property type="protein sequence ID" value="SUX79890.1"/>
    <property type="molecule type" value="Genomic_DNA"/>
</dbReference>
<dbReference type="AlphaFoldDB" id="A0A9Q7ZJG4"/>
<proteinExistence type="predicted"/>
<gene>
    <name evidence="2" type="ORF">NCTC8782_02448</name>
</gene>
<accession>A0A9Q7ZJG4</accession>
<keyword evidence="1" id="KW-0732">Signal</keyword>
<reference evidence="2 3" key="1">
    <citation type="submission" date="2018-06" db="EMBL/GenBank/DDBJ databases">
        <authorList>
            <consortium name="Pathogen Informatics"/>
            <person name="Doyle S."/>
        </authorList>
    </citation>
    <scope>NUCLEOTIDE SEQUENCE [LARGE SCALE GENOMIC DNA]</scope>
    <source>
        <strain evidence="2 3">NCTC8782</strain>
    </source>
</reference>
<dbReference type="InterPro" id="IPR008966">
    <property type="entry name" value="Adhesion_dom_sf"/>
</dbReference>
<evidence type="ECO:0000256" key="1">
    <source>
        <dbReference type="SAM" id="SignalP"/>
    </source>
</evidence>
<name>A0A9Q7ZJG4_9ENTR</name>
<protein>
    <submittedName>
        <fullName evidence="2">P pilus assembly protein, pilin FimA</fullName>
    </submittedName>
</protein>
<evidence type="ECO:0000313" key="3">
    <source>
        <dbReference type="Proteomes" id="UP000255286"/>
    </source>
</evidence>